<dbReference type="InterPro" id="IPR020904">
    <property type="entry name" value="Sc_DH/Rdtase_CS"/>
</dbReference>
<evidence type="ECO:0000256" key="2">
    <source>
        <dbReference type="ARBA" id="ARBA00022857"/>
    </source>
</evidence>
<keyword evidence="3" id="KW-0560">Oxidoreductase</keyword>
<evidence type="ECO:0000256" key="1">
    <source>
        <dbReference type="ARBA" id="ARBA00006484"/>
    </source>
</evidence>
<dbReference type="Proteomes" id="UP000011761">
    <property type="component" value="Unassembled WGS sequence"/>
</dbReference>
<name>M2N3Q1_BAUPA</name>
<dbReference type="KEGG" id="bcom:BAUCODRAFT_102941"/>
<dbReference type="AlphaFoldDB" id="M2N3Q1"/>
<dbReference type="EMBL" id="KB445552">
    <property type="protein sequence ID" value="EMC98603.1"/>
    <property type="molecule type" value="Genomic_DNA"/>
</dbReference>
<keyword evidence="2" id="KW-0521">NADP</keyword>
<dbReference type="CDD" id="cd05233">
    <property type="entry name" value="SDR_c"/>
    <property type="match status" value="1"/>
</dbReference>
<dbReference type="OMA" id="WDFSTKM"/>
<dbReference type="Gene3D" id="3.40.50.720">
    <property type="entry name" value="NAD(P)-binding Rossmann-like Domain"/>
    <property type="match status" value="1"/>
</dbReference>
<gene>
    <name evidence="4" type="ORF">BAUCODRAFT_102941</name>
</gene>
<dbReference type="HOGENOM" id="CLU_010194_1_3_1"/>
<evidence type="ECO:0000256" key="3">
    <source>
        <dbReference type="ARBA" id="ARBA00023002"/>
    </source>
</evidence>
<dbReference type="PANTHER" id="PTHR43618">
    <property type="entry name" value="7-ALPHA-HYDROXYSTEROID DEHYDROGENASE"/>
    <property type="match status" value="1"/>
</dbReference>
<dbReference type="OrthoDB" id="37659at2759"/>
<evidence type="ECO:0000313" key="4">
    <source>
        <dbReference type="EMBL" id="EMC98603.1"/>
    </source>
</evidence>
<dbReference type="PRINTS" id="PR00081">
    <property type="entry name" value="GDHRDH"/>
</dbReference>
<organism evidence="4 5">
    <name type="scientific">Baudoinia panamericana (strain UAMH 10762)</name>
    <name type="common">Angels' share fungus</name>
    <name type="synonym">Baudoinia compniacensis (strain UAMH 10762)</name>
    <dbReference type="NCBI Taxonomy" id="717646"/>
    <lineage>
        <taxon>Eukaryota</taxon>
        <taxon>Fungi</taxon>
        <taxon>Dikarya</taxon>
        <taxon>Ascomycota</taxon>
        <taxon>Pezizomycotina</taxon>
        <taxon>Dothideomycetes</taxon>
        <taxon>Dothideomycetidae</taxon>
        <taxon>Mycosphaerellales</taxon>
        <taxon>Teratosphaeriaceae</taxon>
        <taxon>Baudoinia</taxon>
    </lineage>
</organism>
<dbReference type="PROSITE" id="PS00061">
    <property type="entry name" value="ADH_SHORT"/>
    <property type="match status" value="1"/>
</dbReference>
<dbReference type="PANTHER" id="PTHR43618:SF13">
    <property type="entry name" value="CHAIN DEHYDROGENASE, PUTATIVE (AFU_ORTHOLOGUE AFUA_1G17650)-RELATED"/>
    <property type="match status" value="1"/>
</dbReference>
<evidence type="ECO:0000313" key="5">
    <source>
        <dbReference type="Proteomes" id="UP000011761"/>
    </source>
</evidence>
<dbReference type="eggNOG" id="KOG0725">
    <property type="taxonomic scope" value="Eukaryota"/>
</dbReference>
<keyword evidence="5" id="KW-1185">Reference proteome</keyword>
<dbReference type="InterPro" id="IPR052178">
    <property type="entry name" value="Sec_Metab_Biosynth_SDR"/>
</dbReference>
<dbReference type="GO" id="GO:0016491">
    <property type="term" value="F:oxidoreductase activity"/>
    <property type="evidence" value="ECO:0007669"/>
    <property type="project" value="UniProtKB-KW"/>
</dbReference>
<sequence length="259" mass="27949">METSRVALVTAGSKGLGAAIARALARDAQMRVAINFCSDADAAEALVHELEVLSPVPLEASGTDPQRRFLAVKADMADRSEINRLVRHTVNEMGRLDVVVSNAGWTKVTDFMDLQQAEDELDWDRCFNVNVKSHLFLFQACAPHLDLTEGAFISTASIAGVKPSGSSLPYAVSKAALIHLCRSLAVIAAPRIRVNSVSPGVVLTDWGLKFPKDQLRAVEEKNSLKRFVAVEDVAMQVLYLANSKSVTGTNNVIDAGFSL</sequence>
<dbReference type="InterPro" id="IPR036291">
    <property type="entry name" value="NAD(P)-bd_dom_sf"/>
</dbReference>
<proteinExistence type="inferred from homology"/>
<comment type="similarity">
    <text evidence="1">Belongs to the short-chain dehydrogenases/reductases (SDR) family.</text>
</comment>
<dbReference type="RefSeq" id="XP_007673828.1">
    <property type="nucleotide sequence ID" value="XM_007675638.1"/>
</dbReference>
<dbReference type="SUPFAM" id="SSF51735">
    <property type="entry name" value="NAD(P)-binding Rossmann-fold domains"/>
    <property type="match status" value="1"/>
</dbReference>
<accession>M2N3Q1</accession>
<dbReference type="InterPro" id="IPR002347">
    <property type="entry name" value="SDR_fam"/>
</dbReference>
<protein>
    <submittedName>
        <fullName evidence="4">Uncharacterized protein</fullName>
    </submittedName>
</protein>
<dbReference type="PRINTS" id="PR00080">
    <property type="entry name" value="SDRFAMILY"/>
</dbReference>
<dbReference type="GeneID" id="19107066"/>
<reference evidence="4 5" key="1">
    <citation type="journal article" date="2012" name="PLoS Pathog.">
        <title>Diverse lifestyles and strategies of plant pathogenesis encoded in the genomes of eighteen Dothideomycetes fungi.</title>
        <authorList>
            <person name="Ohm R.A."/>
            <person name="Feau N."/>
            <person name="Henrissat B."/>
            <person name="Schoch C.L."/>
            <person name="Horwitz B.A."/>
            <person name="Barry K.W."/>
            <person name="Condon B.J."/>
            <person name="Copeland A.C."/>
            <person name="Dhillon B."/>
            <person name="Glaser F."/>
            <person name="Hesse C.N."/>
            <person name="Kosti I."/>
            <person name="LaButti K."/>
            <person name="Lindquist E.A."/>
            <person name="Lucas S."/>
            <person name="Salamov A.A."/>
            <person name="Bradshaw R.E."/>
            <person name="Ciuffetti L."/>
            <person name="Hamelin R.C."/>
            <person name="Kema G.H.J."/>
            <person name="Lawrence C."/>
            <person name="Scott J.A."/>
            <person name="Spatafora J.W."/>
            <person name="Turgeon B.G."/>
            <person name="de Wit P.J.G.M."/>
            <person name="Zhong S."/>
            <person name="Goodwin S.B."/>
            <person name="Grigoriev I.V."/>
        </authorList>
    </citation>
    <scope>NUCLEOTIDE SEQUENCE [LARGE SCALE GENOMIC DNA]</scope>
    <source>
        <strain evidence="4 5">UAMH 10762</strain>
    </source>
</reference>
<dbReference type="Pfam" id="PF13561">
    <property type="entry name" value="adh_short_C2"/>
    <property type="match status" value="1"/>
</dbReference>